<evidence type="ECO:0000313" key="4">
    <source>
        <dbReference type="Proteomes" id="UP000003789"/>
    </source>
</evidence>
<dbReference type="AlphaFoldDB" id="Q1Z9H6"/>
<feature type="compositionally biased region" description="Pro residues" evidence="1">
    <location>
        <begin position="1"/>
        <end position="11"/>
    </location>
</feature>
<dbReference type="Proteomes" id="UP000003789">
    <property type="component" value="Unassembled WGS sequence"/>
</dbReference>
<gene>
    <name evidence="3" type="ORF">P3TCK_05796</name>
</gene>
<evidence type="ECO:0000313" key="3">
    <source>
        <dbReference type="EMBL" id="EAS45866.1"/>
    </source>
</evidence>
<evidence type="ECO:0000256" key="1">
    <source>
        <dbReference type="SAM" id="MobiDB-lite"/>
    </source>
</evidence>
<evidence type="ECO:0000259" key="2">
    <source>
        <dbReference type="Pfam" id="PF01882"/>
    </source>
</evidence>
<dbReference type="HOGENOM" id="CLU_054927_1_0_6"/>
<dbReference type="InterPro" id="IPR002881">
    <property type="entry name" value="DUF58"/>
</dbReference>
<name>Q1Z9H6_9GAMM</name>
<dbReference type="PANTHER" id="PTHR33608">
    <property type="entry name" value="BLL2464 PROTEIN"/>
    <property type="match status" value="1"/>
</dbReference>
<dbReference type="Pfam" id="PF01882">
    <property type="entry name" value="DUF58"/>
    <property type="match status" value="1"/>
</dbReference>
<dbReference type="RefSeq" id="WP_006229177.1">
    <property type="nucleotide sequence ID" value="NZ_CH724134.1"/>
</dbReference>
<protein>
    <recommendedName>
        <fullName evidence="2">DUF58 domain-containing protein</fullName>
    </recommendedName>
</protein>
<dbReference type="OrthoDB" id="9776116at2"/>
<comment type="caution">
    <text evidence="3">The sequence shown here is derived from an EMBL/GenBank/DDBJ whole genome shotgun (WGS) entry which is preliminary data.</text>
</comment>
<dbReference type="SUPFAM" id="SSF53300">
    <property type="entry name" value="vWA-like"/>
    <property type="match status" value="1"/>
</dbReference>
<dbReference type="Gene3D" id="3.40.50.410">
    <property type="entry name" value="von Willebrand factor, type A domain"/>
    <property type="match status" value="1"/>
</dbReference>
<reference evidence="3 4" key="1">
    <citation type="submission" date="2006-03" db="EMBL/GenBank/DDBJ databases">
        <authorList>
            <person name="Bartlett D.H."/>
            <person name="Valle G."/>
            <person name="Lauro F.M."/>
            <person name="Vezzi A."/>
            <person name="Simonato F."/>
            <person name="Eloe E."/>
            <person name="Vitulo N."/>
            <person name="Stratton T.K."/>
            <person name="D'angelo M."/>
            <person name="Ferriera S."/>
            <person name="Johnson J."/>
            <person name="Kravitz S."/>
            <person name="Beeson K."/>
            <person name="Sutton G."/>
            <person name="Rogers Y."/>
            <person name="Friedman R."/>
            <person name="Frazier M."/>
            <person name="Venter J.C."/>
        </authorList>
    </citation>
    <scope>NUCLEOTIDE SEQUENCE [LARGE SCALE GENOMIC DNA]</scope>
    <source>
        <strain evidence="3 4">3TCK</strain>
    </source>
</reference>
<dbReference type="EMBL" id="AAPH01000001">
    <property type="protein sequence ID" value="EAS45866.1"/>
    <property type="molecule type" value="Genomic_DNA"/>
</dbReference>
<feature type="domain" description="DUF58" evidence="2">
    <location>
        <begin position="75"/>
        <end position="302"/>
    </location>
</feature>
<organism evidence="3 4">
    <name type="scientific">Photobacterium profundum 3TCK</name>
    <dbReference type="NCBI Taxonomy" id="314280"/>
    <lineage>
        <taxon>Bacteria</taxon>
        <taxon>Pseudomonadati</taxon>
        <taxon>Pseudomonadota</taxon>
        <taxon>Gammaproteobacteria</taxon>
        <taxon>Vibrionales</taxon>
        <taxon>Vibrionaceae</taxon>
        <taxon>Photobacterium</taxon>
    </lineage>
</organism>
<dbReference type="InterPro" id="IPR036465">
    <property type="entry name" value="vWFA_dom_sf"/>
</dbReference>
<sequence>MSKDQSPPPPQAQARSSAHEGTAPLDPRLYCDYKTLLHLKGQAQGFSLLPHQRAGSVLAGRHQSRFRGRGLNFEELRHYHKGDDIRTLDWRVTLRTGKPHVRAYSEEKDHKIVLCVDQSQSLFFASLDTMKSVAAAHIAALSAWRVIADNDRVGALIFNNHQHQWFEPQRSQHHVLRLLQTITQYNQQLSAQTSHILETSSLASTHAEQTTTLLTAITRLNRTQPKDCVFVFISDFQHTDDACIEQLKQLQRHNDVLCVWVADPMEKKLPESDRFIASDGQLQLEVDATDQRLFSSFSQSFSDKHTSLSDLLARKKLPLIEVDTSGNHLHQFRTALGDRAS</sequence>
<dbReference type="PANTHER" id="PTHR33608:SF12">
    <property type="entry name" value="DUF58 DOMAIN-CONTAINING PROTEIN"/>
    <property type="match status" value="1"/>
</dbReference>
<proteinExistence type="predicted"/>
<feature type="region of interest" description="Disordered" evidence="1">
    <location>
        <begin position="1"/>
        <end position="23"/>
    </location>
</feature>
<accession>Q1Z9H6</accession>